<accession>A0A2P7NQQ8</accession>
<evidence type="ECO:0000313" key="1">
    <source>
        <dbReference type="EMBL" id="PSJ15794.1"/>
    </source>
</evidence>
<protein>
    <recommendedName>
        <fullName evidence="3">Helicase</fullName>
    </recommendedName>
</protein>
<feature type="non-terminal residue" evidence="1">
    <location>
        <position position="484"/>
    </location>
</feature>
<evidence type="ECO:0008006" key="3">
    <source>
        <dbReference type="Google" id="ProtNLM"/>
    </source>
</evidence>
<proteinExistence type="predicted"/>
<dbReference type="EMBL" id="PXXU01000150">
    <property type="protein sequence ID" value="PSJ15794.1"/>
    <property type="molecule type" value="Genomic_DNA"/>
</dbReference>
<dbReference type="Gene3D" id="3.40.50.10810">
    <property type="entry name" value="Tandem AAA-ATPase domain"/>
    <property type="match status" value="1"/>
</dbReference>
<organism evidence="1 2">
    <name type="scientific">Nitrosomonas supralitoralis</name>
    <dbReference type="NCBI Taxonomy" id="2116706"/>
    <lineage>
        <taxon>Bacteria</taxon>
        <taxon>Pseudomonadati</taxon>
        <taxon>Pseudomonadota</taxon>
        <taxon>Betaproteobacteria</taxon>
        <taxon>Nitrosomonadales</taxon>
        <taxon>Nitrosomonadaceae</taxon>
        <taxon>Nitrosomonas</taxon>
    </lineage>
</organism>
<dbReference type="Proteomes" id="UP000241912">
    <property type="component" value="Unassembled WGS sequence"/>
</dbReference>
<name>A0A2P7NQQ8_9PROT</name>
<dbReference type="AlphaFoldDB" id="A0A2P7NQQ8"/>
<comment type="caution">
    <text evidence="1">The sequence shown here is derived from an EMBL/GenBank/DDBJ whole genome shotgun (WGS) entry which is preliminary data.</text>
</comment>
<keyword evidence="2" id="KW-1185">Reference proteome</keyword>
<feature type="non-terminal residue" evidence="1">
    <location>
        <position position="1"/>
    </location>
</feature>
<dbReference type="SUPFAM" id="SSF52540">
    <property type="entry name" value="P-loop containing nucleoside triphosphate hydrolases"/>
    <property type="match status" value="1"/>
</dbReference>
<reference evidence="1 2" key="1">
    <citation type="submission" date="2018-03" db="EMBL/GenBank/DDBJ databases">
        <title>Draft genome of Nitrosomonas supralitoralis APG5.</title>
        <authorList>
            <person name="Urakawa H."/>
            <person name="Lopez J.V."/>
        </authorList>
    </citation>
    <scope>NUCLEOTIDE SEQUENCE [LARGE SCALE GENOMIC DNA]</scope>
    <source>
        <strain evidence="1 2">APG5</strain>
    </source>
</reference>
<sequence>HRKIFMTMEAFERIRLREETIHEYELFLRKADASFASSEDKKADERAKGKQSGLMSVLLSKTGSAPYLEDLGVDSIVIDEAHMFKNSAETIDFKSAKFLSMAPAAKRGIDAQAKAWYIRGKSSLGDGVLLLTATPITNSPLEVYSMLSLSSGHERVNDMCLGIKGADDFMNIFVQKENQDDVTMDGVARTTDVFVGLNNVEVLRKAIEETASIKNADDVGEQIVVPDREDKASQVTLTGDIVSRLKLYKSAFRYAIDEITKKIPNRGSKDAFNEVSTHFGEEIDLIGHPFNLINKMTMLIADPELDQRATFYNFIQSQADKAKAVIDTFNAKKISEDRARPGPMTEESAIIGKKVVKDSSGDNYELLKIAVRARIIAGNRVVVDTIDPASQSTFEDMADKQGLDLDVSVPPKLAALLENFQNEQATPRGIDENGGVSSIVKQIIFCDILPLHNKIKRLLSRRAGVPSSAIAIITGKTNNSPDVI</sequence>
<evidence type="ECO:0000313" key="2">
    <source>
        <dbReference type="Proteomes" id="UP000241912"/>
    </source>
</evidence>
<gene>
    <name evidence="1" type="ORF">C7H79_17070</name>
</gene>
<dbReference type="InterPro" id="IPR027417">
    <property type="entry name" value="P-loop_NTPase"/>
</dbReference>
<dbReference type="InterPro" id="IPR038718">
    <property type="entry name" value="SNF2-like_sf"/>
</dbReference>